<dbReference type="GeneID" id="91533553"/>
<protein>
    <submittedName>
        <fullName evidence="3">Uncharacterized protein</fullName>
    </submittedName>
</protein>
<organism evidence="3 4">
    <name type="scientific">Streptomyces griseoluteus</name>
    <dbReference type="NCBI Taxonomy" id="29306"/>
    <lineage>
        <taxon>Bacteria</taxon>
        <taxon>Bacillati</taxon>
        <taxon>Actinomycetota</taxon>
        <taxon>Actinomycetes</taxon>
        <taxon>Kitasatosporales</taxon>
        <taxon>Streptomycetaceae</taxon>
        <taxon>Streptomyces</taxon>
    </lineage>
</organism>
<evidence type="ECO:0000313" key="3">
    <source>
        <dbReference type="EMBL" id="TGN77356.1"/>
    </source>
</evidence>
<proteinExistence type="predicted"/>
<accession>A0A4Z1D584</accession>
<reference evidence="3 4" key="1">
    <citation type="submission" date="2019-04" db="EMBL/GenBank/DDBJ databases">
        <title>Streptomyces sp. nov. Bv016 isolated from bark of Buahinia variegata.</title>
        <authorList>
            <person name="Kanchanasin P."/>
            <person name="Tanasupawat S."/>
            <person name="Yuki M."/>
            <person name="Kudo T."/>
        </authorList>
    </citation>
    <scope>NUCLEOTIDE SEQUENCE [LARGE SCALE GENOMIC DNA]</scope>
    <source>
        <strain evidence="3 4">JCM 4765</strain>
    </source>
</reference>
<feature type="compositionally biased region" description="Gly residues" evidence="1">
    <location>
        <begin position="158"/>
        <end position="168"/>
    </location>
</feature>
<evidence type="ECO:0000313" key="4">
    <source>
        <dbReference type="Proteomes" id="UP000298513"/>
    </source>
</evidence>
<feature type="compositionally biased region" description="Low complexity" evidence="1">
    <location>
        <begin position="261"/>
        <end position="271"/>
    </location>
</feature>
<sequence length="271" mass="26111">MFAATEILRGGPAALAGADATALLPPSGTPGAAAEFRPFGDRSGGERTALLPTRSVVGAHDPHEVTVQLDSVQAEGPESAGASDRPVFVDESGRRSRTFRRLGLLAAGLCAGYAVVIGVTLLSGSSDAPWLPVPRKEDRPASRVDSSPVPSASAPAAPGGGGRAGTGGATEPTAPGTAPATVTAGPVPGRRNPAATGTTAARPPAATSPAPRRPAPPAPGGGSPKATPTATASTEASPVPSTTASSPAATESPAGGGGPQPQGSAGRPAAS</sequence>
<feature type="compositionally biased region" description="Low complexity" evidence="1">
    <location>
        <begin position="224"/>
        <end position="253"/>
    </location>
</feature>
<dbReference type="Proteomes" id="UP000298513">
    <property type="component" value="Unassembled WGS sequence"/>
</dbReference>
<comment type="caution">
    <text evidence="3">The sequence shown here is derived from an EMBL/GenBank/DDBJ whole genome shotgun (WGS) entry which is preliminary data.</text>
</comment>
<feature type="transmembrane region" description="Helical" evidence="2">
    <location>
        <begin position="102"/>
        <end position="122"/>
    </location>
</feature>
<keyword evidence="2" id="KW-0812">Transmembrane</keyword>
<keyword evidence="2" id="KW-1133">Transmembrane helix</keyword>
<name>A0A4Z1D584_STRGP</name>
<evidence type="ECO:0000256" key="2">
    <source>
        <dbReference type="SAM" id="Phobius"/>
    </source>
</evidence>
<keyword evidence="2" id="KW-0472">Membrane</keyword>
<evidence type="ECO:0000256" key="1">
    <source>
        <dbReference type="SAM" id="MobiDB-lite"/>
    </source>
</evidence>
<dbReference type="RefSeq" id="WP_135793599.1">
    <property type="nucleotide sequence ID" value="NZ_BNBQ01000010.1"/>
</dbReference>
<gene>
    <name evidence="3" type="ORF">E5082_25465</name>
</gene>
<keyword evidence="4" id="KW-1185">Reference proteome</keyword>
<feature type="region of interest" description="Disordered" evidence="1">
    <location>
        <begin position="126"/>
        <end position="271"/>
    </location>
</feature>
<feature type="region of interest" description="Disordered" evidence="1">
    <location>
        <begin position="72"/>
        <end position="93"/>
    </location>
</feature>
<feature type="region of interest" description="Disordered" evidence="1">
    <location>
        <begin position="26"/>
        <end position="45"/>
    </location>
</feature>
<feature type="compositionally biased region" description="Low complexity" evidence="1">
    <location>
        <begin position="143"/>
        <end position="157"/>
    </location>
</feature>
<dbReference type="AlphaFoldDB" id="A0A4Z1D584"/>
<dbReference type="EMBL" id="SRRU01000010">
    <property type="protein sequence ID" value="TGN77356.1"/>
    <property type="molecule type" value="Genomic_DNA"/>
</dbReference>
<feature type="compositionally biased region" description="Low complexity" evidence="1">
    <location>
        <begin position="169"/>
        <end position="210"/>
    </location>
</feature>